<accession>A0ABD5YDE0</accession>
<evidence type="ECO:0000313" key="3">
    <source>
        <dbReference type="EMBL" id="MFC7185929.1"/>
    </source>
</evidence>
<sequence length="203" mass="21231">MSDEGDGPRGEPDADEGSDAFDSLDDLATETDDPDEVDDPFAELGAGVDAEGPDSSPADSDPADSSPADSDPADFDPADPDARRDDPFDELGSADSETDLDDAFERMDVGGAAEEDVWESLEADAEGIDGAGALGAATSASGDTEHVVSKRTYCQQCPHFTSPPEAACTHEGTSILEAVGFDEFRVRNCPMISEEDPTFDADE</sequence>
<feature type="compositionally biased region" description="Basic and acidic residues" evidence="1">
    <location>
        <begin position="1"/>
        <end position="12"/>
    </location>
</feature>
<feature type="compositionally biased region" description="Low complexity" evidence="1">
    <location>
        <begin position="53"/>
        <end position="70"/>
    </location>
</feature>
<feature type="domain" description="DUF8135" evidence="2">
    <location>
        <begin position="146"/>
        <end position="195"/>
    </location>
</feature>
<reference evidence="3 4" key="1">
    <citation type="journal article" date="2019" name="Int. J. Syst. Evol. Microbiol.">
        <title>The Global Catalogue of Microorganisms (GCM) 10K type strain sequencing project: providing services to taxonomists for standard genome sequencing and annotation.</title>
        <authorList>
            <consortium name="The Broad Institute Genomics Platform"/>
            <consortium name="The Broad Institute Genome Sequencing Center for Infectious Disease"/>
            <person name="Wu L."/>
            <person name="Ma J."/>
        </authorList>
    </citation>
    <scope>NUCLEOTIDE SEQUENCE [LARGE SCALE GENOMIC DNA]</scope>
    <source>
        <strain evidence="3 4">Q85</strain>
    </source>
</reference>
<name>A0ABD5YDE0_9EURY</name>
<proteinExistence type="predicted"/>
<dbReference type="RefSeq" id="WP_267662910.1">
    <property type="nucleotide sequence ID" value="NZ_JAODIX010000015.1"/>
</dbReference>
<evidence type="ECO:0000259" key="2">
    <source>
        <dbReference type="Pfam" id="PF26456"/>
    </source>
</evidence>
<keyword evidence="4" id="KW-1185">Reference proteome</keyword>
<comment type="caution">
    <text evidence="3">The sequence shown here is derived from an EMBL/GenBank/DDBJ whole genome shotgun (WGS) entry which is preliminary data.</text>
</comment>
<dbReference type="InterPro" id="IPR058448">
    <property type="entry name" value="DUF8135"/>
</dbReference>
<protein>
    <recommendedName>
        <fullName evidence="2">DUF8135 domain-containing protein</fullName>
    </recommendedName>
</protein>
<dbReference type="AlphaFoldDB" id="A0ABD5YDE0"/>
<evidence type="ECO:0000313" key="4">
    <source>
        <dbReference type="Proteomes" id="UP001596390"/>
    </source>
</evidence>
<organism evidence="3 4">
    <name type="scientific">Halorubrum yunnanense</name>
    <dbReference type="NCBI Taxonomy" id="1526162"/>
    <lineage>
        <taxon>Archaea</taxon>
        <taxon>Methanobacteriati</taxon>
        <taxon>Methanobacteriota</taxon>
        <taxon>Stenosarchaea group</taxon>
        <taxon>Halobacteria</taxon>
        <taxon>Halobacteriales</taxon>
        <taxon>Haloferacaceae</taxon>
        <taxon>Halorubrum</taxon>
    </lineage>
</organism>
<gene>
    <name evidence="3" type="ORF">ACFQMK_03295</name>
</gene>
<feature type="compositionally biased region" description="Acidic residues" evidence="1">
    <location>
        <begin position="13"/>
        <end position="41"/>
    </location>
</feature>
<dbReference type="Pfam" id="PF26456">
    <property type="entry name" value="DUF8135"/>
    <property type="match status" value="1"/>
</dbReference>
<feature type="region of interest" description="Disordered" evidence="1">
    <location>
        <begin position="1"/>
        <end position="114"/>
    </location>
</feature>
<dbReference type="Proteomes" id="UP001596390">
    <property type="component" value="Unassembled WGS sequence"/>
</dbReference>
<dbReference type="EMBL" id="JBHSZZ010000015">
    <property type="protein sequence ID" value="MFC7185929.1"/>
    <property type="molecule type" value="Genomic_DNA"/>
</dbReference>
<evidence type="ECO:0000256" key="1">
    <source>
        <dbReference type="SAM" id="MobiDB-lite"/>
    </source>
</evidence>